<gene>
    <name evidence="1" type="ORF">H5410_004546</name>
</gene>
<keyword evidence="2" id="KW-1185">Reference proteome</keyword>
<dbReference type="EMBL" id="JACXVP010000001">
    <property type="protein sequence ID" value="KAG5632829.1"/>
    <property type="molecule type" value="Genomic_DNA"/>
</dbReference>
<organism evidence="1 2">
    <name type="scientific">Solanum commersonii</name>
    <name type="common">Commerson's wild potato</name>
    <name type="synonym">Commerson's nightshade</name>
    <dbReference type="NCBI Taxonomy" id="4109"/>
    <lineage>
        <taxon>Eukaryota</taxon>
        <taxon>Viridiplantae</taxon>
        <taxon>Streptophyta</taxon>
        <taxon>Embryophyta</taxon>
        <taxon>Tracheophyta</taxon>
        <taxon>Spermatophyta</taxon>
        <taxon>Magnoliopsida</taxon>
        <taxon>eudicotyledons</taxon>
        <taxon>Gunneridae</taxon>
        <taxon>Pentapetalae</taxon>
        <taxon>asterids</taxon>
        <taxon>lamiids</taxon>
        <taxon>Solanales</taxon>
        <taxon>Solanaceae</taxon>
        <taxon>Solanoideae</taxon>
        <taxon>Solaneae</taxon>
        <taxon>Solanum</taxon>
    </lineage>
</organism>
<dbReference type="AlphaFoldDB" id="A0A9J6B7N4"/>
<evidence type="ECO:0000313" key="2">
    <source>
        <dbReference type="Proteomes" id="UP000824120"/>
    </source>
</evidence>
<accession>A0A9J6B7N4</accession>
<protein>
    <submittedName>
        <fullName evidence="1">Uncharacterized protein</fullName>
    </submittedName>
</protein>
<comment type="caution">
    <text evidence="1">The sequence shown here is derived from an EMBL/GenBank/DDBJ whole genome shotgun (WGS) entry which is preliminary data.</text>
</comment>
<dbReference type="Proteomes" id="UP000824120">
    <property type="component" value="Chromosome 1"/>
</dbReference>
<sequence>MPPRMLLPSPSGESNVLRASQTSWTPTCSFVLTAASHGASGASCCCTCNYRSSAYSRSELVCQPP</sequence>
<proteinExistence type="predicted"/>
<name>A0A9J6B7N4_SOLCO</name>
<reference evidence="1 2" key="1">
    <citation type="submission" date="2020-09" db="EMBL/GenBank/DDBJ databases">
        <title>De no assembly of potato wild relative species, Solanum commersonii.</title>
        <authorList>
            <person name="Cho K."/>
        </authorList>
    </citation>
    <scope>NUCLEOTIDE SEQUENCE [LARGE SCALE GENOMIC DNA]</scope>
    <source>
        <strain evidence="1">LZ3.2</strain>
        <tissue evidence="1">Leaf</tissue>
    </source>
</reference>
<evidence type="ECO:0000313" key="1">
    <source>
        <dbReference type="EMBL" id="KAG5632829.1"/>
    </source>
</evidence>